<keyword evidence="2" id="KW-0778">Tellurium resistance</keyword>
<evidence type="ECO:0000256" key="2">
    <source>
        <dbReference type="ARBA" id="ARBA00022686"/>
    </source>
</evidence>
<evidence type="ECO:0000313" key="5">
    <source>
        <dbReference type="Proteomes" id="UP000730739"/>
    </source>
</evidence>
<evidence type="ECO:0000256" key="1">
    <source>
        <dbReference type="ARBA" id="ARBA00008775"/>
    </source>
</evidence>
<comment type="similarity">
    <text evidence="1">Belongs to the CAPAB/TerDEXZ family.</text>
</comment>
<dbReference type="InterPro" id="IPR003325">
    <property type="entry name" value="TerD"/>
</dbReference>
<feature type="domain" description="TerD" evidence="3">
    <location>
        <begin position="1"/>
        <end position="187"/>
    </location>
</feature>
<evidence type="ECO:0000313" key="4">
    <source>
        <dbReference type="EMBL" id="MBP2235329.1"/>
    </source>
</evidence>
<dbReference type="PANTHER" id="PTHR32097:SF4">
    <property type="entry name" value="GENERAL STRESS PROTEIN 16U"/>
    <property type="match status" value="1"/>
</dbReference>
<dbReference type="Proteomes" id="UP000730739">
    <property type="component" value="Unassembled WGS sequence"/>
</dbReference>
<dbReference type="InterPro" id="IPR051324">
    <property type="entry name" value="Stress/Tellurium_Resist"/>
</dbReference>
<reference evidence="4 5" key="1">
    <citation type="submission" date="2021-03" db="EMBL/GenBank/DDBJ databases">
        <title>Genomic Encyclopedia of Type Strains, Phase IV (KMG-IV): sequencing the most valuable type-strain genomes for metagenomic binning, comparative biology and taxonomic classification.</title>
        <authorList>
            <person name="Goeker M."/>
        </authorList>
    </citation>
    <scope>NUCLEOTIDE SEQUENCE [LARGE SCALE GENOMIC DNA]</scope>
    <source>
        <strain evidence="4 5">DSM 13372</strain>
    </source>
</reference>
<dbReference type="Pfam" id="PF02342">
    <property type="entry name" value="TerD"/>
    <property type="match status" value="1"/>
</dbReference>
<dbReference type="EMBL" id="JAGILA010000002">
    <property type="protein sequence ID" value="MBP2235329.1"/>
    <property type="molecule type" value="Genomic_DNA"/>
</dbReference>
<keyword evidence="5" id="KW-1185">Reference proteome</keyword>
<protein>
    <submittedName>
        <fullName evidence="4">Tellurium resistance protein TerD</fullName>
    </submittedName>
</protein>
<dbReference type="CDD" id="cd06974">
    <property type="entry name" value="TerD_like"/>
    <property type="match status" value="1"/>
</dbReference>
<dbReference type="Gene3D" id="2.60.60.30">
    <property type="entry name" value="sav2460 like domains"/>
    <property type="match status" value="1"/>
</dbReference>
<evidence type="ECO:0000259" key="3">
    <source>
        <dbReference type="Pfam" id="PF02342"/>
    </source>
</evidence>
<organism evidence="4 5">
    <name type="scientific">Sinorhizobium kostiense</name>
    <dbReference type="NCBI Taxonomy" id="76747"/>
    <lineage>
        <taxon>Bacteria</taxon>
        <taxon>Pseudomonadati</taxon>
        <taxon>Pseudomonadota</taxon>
        <taxon>Alphaproteobacteria</taxon>
        <taxon>Hyphomicrobiales</taxon>
        <taxon>Rhizobiaceae</taxon>
        <taxon>Sinorhizobium/Ensifer group</taxon>
        <taxon>Sinorhizobium</taxon>
    </lineage>
</organism>
<comment type="caution">
    <text evidence="4">The sequence shown here is derived from an EMBL/GenBank/DDBJ whole genome shotgun (WGS) entry which is preliminary data.</text>
</comment>
<sequence length="192" mass="20583">MPVSLSKGGNVSLTKEAPGLKNLLVGLGWKPRTTDGAAFDLDVSVFIVGENSKVRKDEDFVFYNNKLGDNGAVEHKGDNRTGEGEGDDEAVAIDLSRVSADVKRLIFAVTIHEADSRGQNFGQVGDAYIRSLNSDGNAEIARYDLSEDYSTETALVFGEVYRNGEEWKMKAVGQGYAGGLAALAKDFGVNLA</sequence>
<dbReference type="PANTHER" id="PTHR32097">
    <property type="entry name" value="CAMP-BINDING PROTEIN 1-RELATED"/>
    <property type="match status" value="1"/>
</dbReference>
<name>A0ABS4QXG1_9HYPH</name>
<accession>A0ABS4QXG1</accession>
<gene>
    <name evidence="4" type="ORF">J2Z31_001821</name>
</gene>
<dbReference type="RefSeq" id="WP_209601544.1">
    <property type="nucleotide sequence ID" value="NZ_JAGILA010000002.1"/>
</dbReference>
<proteinExistence type="inferred from homology"/>